<gene>
    <name evidence="2" type="ORF">NAT50_08795</name>
</gene>
<feature type="chain" id="PRO_5046113235" evidence="1">
    <location>
        <begin position="19"/>
        <end position="195"/>
    </location>
</feature>
<dbReference type="Proteomes" id="UP001317191">
    <property type="component" value="Unassembled WGS sequence"/>
</dbReference>
<reference evidence="2 3" key="1">
    <citation type="submission" date="2022-05" db="EMBL/GenBank/DDBJ databases">
        <title>Flavobacterium sp., isolated from activated sludge.</title>
        <authorList>
            <person name="Ran Q."/>
        </authorList>
    </citation>
    <scope>NUCLEOTIDE SEQUENCE [LARGE SCALE GENOMIC DNA]</scope>
    <source>
        <strain evidence="2 3">HXWNR70</strain>
    </source>
</reference>
<evidence type="ECO:0000313" key="3">
    <source>
        <dbReference type="Proteomes" id="UP001317191"/>
    </source>
</evidence>
<organism evidence="2 3">
    <name type="scientific">Flavobacterium luminosum</name>
    <dbReference type="NCBI Taxonomy" id="2949086"/>
    <lineage>
        <taxon>Bacteria</taxon>
        <taxon>Pseudomonadati</taxon>
        <taxon>Bacteroidota</taxon>
        <taxon>Flavobacteriia</taxon>
        <taxon>Flavobacteriales</taxon>
        <taxon>Flavobacteriaceae</taxon>
        <taxon>Flavobacterium</taxon>
    </lineage>
</organism>
<keyword evidence="3" id="KW-1185">Reference proteome</keyword>
<feature type="signal peptide" evidence="1">
    <location>
        <begin position="1"/>
        <end position="18"/>
    </location>
</feature>
<dbReference type="EMBL" id="JAMLJM010000006">
    <property type="protein sequence ID" value="MCL9809453.1"/>
    <property type="molecule type" value="Genomic_DNA"/>
</dbReference>
<keyword evidence="1" id="KW-0732">Signal</keyword>
<comment type="caution">
    <text evidence="2">The sequence shown here is derived from an EMBL/GenBank/DDBJ whole genome shotgun (WGS) entry which is preliminary data.</text>
</comment>
<proteinExistence type="predicted"/>
<evidence type="ECO:0000313" key="2">
    <source>
        <dbReference type="EMBL" id="MCL9809453.1"/>
    </source>
</evidence>
<name>A0ABT0TPN5_9FLAO</name>
<dbReference type="RefSeq" id="WP_250592904.1">
    <property type="nucleotide sequence ID" value="NZ_JAMLJM010000006.1"/>
</dbReference>
<protein>
    <submittedName>
        <fullName evidence="2">Uncharacterized protein</fullName>
    </submittedName>
</protein>
<evidence type="ECO:0000256" key="1">
    <source>
        <dbReference type="SAM" id="SignalP"/>
    </source>
</evidence>
<sequence>MKFKVLTVFLFFFSFAFAQKPCKLALDVKDSIGVFKETKNCLVYEKVFGNSAQLIFLTLASDNDVPYIKLQIIQKSKDFITPKCLETNSKLFFQLSNGKIYTLINANEGSCDKFIYNELDKENNRFLEANYLFLKNDFEDLKKYSISLMKIHFSSGEVDYVLPKEIVSEKVETTSRPEDFFRENFNCIFTPDIAK</sequence>
<accession>A0ABT0TPN5</accession>